<organism evidence="3 4">
    <name type="scientific">Curtobacterium luteum</name>
    <dbReference type="NCBI Taxonomy" id="33881"/>
    <lineage>
        <taxon>Bacteria</taxon>
        <taxon>Bacillati</taxon>
        <taxon>Actinomycetota</taxon>
        <taxon>Actinomycetes</taxon>
        <taxon>Micrococcales</taxon>
        <taxon>Microbacteriaceae</taxon>
        <taxon>Curtobacterium</taxon>
    </lineage>
</organism>
<dbReference type="STRING" id="33881.NS184_02565"/>
<dbReference type="AlphaFoldDB" id="A0A175S0Y5"/>
<gene>
    <name evidence="3" type="ORF">NS184_02565</name>
</gene>
<evidence type="ECO:0000256" key="1">
    <source>
        <dbReference type="SAM" id="MobiDB-lite"/>
    </source>
</evidence>
<keyword evidence="2" id="KW-0812">Transmembrane</keyword>
<evidence type="ECO:0000256" key="2">
    <source>
        <dbReference type="SAM" id="Phobius"/>
    </source>
</evidence>
<feature type="transmembrane region" description="Helical" evidence="2">
    <location>
        <begin position="153"/>
        <end position="176"/>
    </location>
</feature>
<keyword evidence="2" id="KW-0472">Membrane</keyword>
<proteinExistence type="predicted"/>
<accession>A0A175S0Y5</accession>
<feature type="transmembrane region" description="Helical" evidence="2">
    <location>
        <begin position="127"/>
        <end position="147"/>
    </location>
</feature>
<feature type="transmembrane region" description="Helical" evidence="2">
    <location>
        <begin position="41"/>
        <end position="63"/>
    </location>
</feature>
<protein>
    <submittedName>
        <fullName evidence="3">Uncharacterized protein</fullName>
    </submittedName>
</protein>
<reference evidence="3 4" key="1">
    <citation type="journal article" date="2016" name="Front. Microbiol.">
        <title>Genomic Resource of Rice Seed Associated Bacteria.</title>
        <authorList>
            <person name="Midha S."/>
            <person name="Bansal K."/>
            <person name="Sharma S."/>
            <person name="Kumar N."/>
            <person name="Patil P.P."/>
            <person name="Chaudhry V."/>
            <person name="Patil P.B."/>
        </authorList>
    </citation>
    <scope>NUCLEOTIDE SEQUENCE [LARGE SCALE GENOMIC DNA]</scope>
    <source>
        <strain evidence="3 4">NS184</strain>
    </source>
</reference>
<dbReference type="OrthoDB" id="5021493at2"/>
<dbReference type="EMBL" id="LDQC01000015">
    <property type="protein sequence ID" value="KTR09518.1"/>
    <property type="molecule type" value="Genomic_DNA"/>
</dbReference>
<feature type="transmembrane region" description="Helical" evidence="2">
    <location>
        <begin position="69"/>
        <end position="85"/>
    </location>
</feature>
<evidence type="ECO:0000313" key="4">
    <source>
        <dbReference type="Proteomes" id="UP000078252"/>
    </source>
</evidence>
<evidence type="ECO:0000313" key="3">
    <source>
        <dbReference type="EMBL" id="KTR09518.1"/>
    </source>
</evidence>
<sequence length="188" mass="20318">MGNDEDRAAPEQPESQQRESEHDPYARRPNYATGADGRTDIWTTAMVAGVVSAVVVLFVSGLAQVERQIAYPVAIVVGLAVFLVLRARRRAADRRAGRDPDEVAKARSRATAEANHGRRFFVAQNPVVVIVMGVIFLGFTVLATIGTDTVGGFAVAALLAASAMFFIVQGVGTLVFRRRDRSGHPERL</sequence>
<feature type="compositionally biased region" description="Basic and acidic residues" evidence="1">
    <location>
        <begin position="16"/>
        <end position="26"/>
    </location>
</feature>
<name>A0A175S0Y5_9MICO</name>
<dbReference type="Proteomes" id="UP000078252">
    <property type="component" value="Unassembled WGS sequence"/>
</dbReference>
<dbReference type="PATRIC" id="fig|33881.3.peg.514"/>
<dbReference type="RefSeq" id="WP_058724578.1">
    <property type="nucleotide sequence ID" value="NZ_LDQC01000015.1"/>
</dbReference>
<comment type="caution">
    <text evidence="3">The sequence shown here is derived from an EMBL/GenBank/DDBJ whole genome shotgun (WGS) entry which is preliminary data.</text>
</comment>
<feature type="region of interest" description="Disordered" evidence="1">
    <location>
        <begin position="1"/>
        <end position="33"/>
    </location>
</feature>
<keyword evidence="2" id="KW-1133">Transmembrane helix</keyword>